<dbReference type="EMBL" id="JBHSMU010000003">
    <property type="protein sequence ID" value="MFC5458529.1"/>
    <property type="molecule type" value="Genomic_DNA"/>
</dbReference>
<feature type="domain" description="DUF4382" evidence="2">
    <location>
        <begin position="42"/>
        <end position="201"/>
    </location>
</feature>
<dbReference type="Gene3D" id="2.60.40.1120">
    <property type="entry name" value="Carboxypeptidase-like, regulatory domain"/>
    <property type="match status" value="1"/>
</dbReference>
<protein>
    <submittedName>
        <fullName evidence="3">DUF4382 domain-containing protein</fullName>
    </submittedName>
</protein>
<dbReference type="RefSeq" id="WP_379779460.1">
    <property type="nucleotide sequence ID" value="NZ_JBHSMU010000003.1"/>
</dbReference>
<feature type="chain" id="PRO_5046321196" evidence="1">
    <location>
        <begin position="24"/>
        <end position="436"/>
    </location>
</feature>
<proteinExistence type="predicted"/>
<reference evidence="4" key="1">
    <citation type="journal article" date="2019" name="Int. J. Syst. Evol. Microbiol.">
        <title>The Global Catalogue of Microorganisms (GCM) 10K type strain sequencing project: providing services to taxonomists for standard genome sequencing and annotation.</title>
        <authorList>
            <consortium name="The Broad Institute Genomics Platform"/>
            <consortium name="The Broad Institute Genome Sequencing Center for Infectious Disease"/>
            <person name="Wu L."/>
            <person name="Ma J."/>
        </authorList>
    </citation>
    <scope>NUCLEOTIDE SEQUENCE [LARGE SCALE GENOMIC DNA]</scope>
    <source>
        <strain evidence="4">KACC 12649</strain>
    </source>
</reference>
<evidence type="ECO:0000313" key="4">
    <source>
        <dbReference type="Proteomes" id="UP001596050"/>
    </source>
</evidence>
<accession>A0ABW0KYM6</accession>
<organism evidence="3 4">
    <name type="scientific">Massilia niabensis</name>
    <dbReference type="NCBI Taxonomy" id="544910"/>
    <lineage>
        <taxon>Bacteria</taxon>
        <taxon>Pseudomonadati</taxon>
        <taxon>Pseudomonadota</taxon>
        <taxon>Betaproteobacteria</taxon>
        <taxon>Burkholderiales</taxon>
        <taxon>Oxalobacteraceae</taxon>
        <taxon>Telluria group</taxon>
        <taxon>Massilia</taxon>
    </lineage>
</organism>
<evidence type="ECO:0000313" key="3">
    <source>
        <dbReference type="EMBL" id="MFC5458529.1"/>
    </source>
</evidence>
<keyword evidence="4" id="KW-1185">Reference proteome</keyword>
<keyword evidence="1" id="KW-0732">Signal</keyword>
<dbReference type="PROSITE" id="PS51257">
    <property type="entry name" value="PROKAR_LIPOPROTEIN"/>
    <property type="match status" value="1"/>
</dbReference>
<sequence>MKPQFFRYSRTVAMTAIAAAALAACGGGSDDAPIEVPLATAGTINVAAMTDAPSCGLDEVNVSIARIRFHQDFQATAASSGWTELTFSPARKVNLLNAQSVLSGATINFGDLALPPGIYTQMRLVIETPVAANQNPNTIKLRGAAASAAPLILETPASLSSEGLKMPIDLKIESGQKANVVFDFDACTAVQPRGTAYLLRPSPRVVPSALNGITGYIDKAVLASDVVITAQQGGISHTTTVPNPTTGEFMLPRLAAGNYDVVVTAKGRTTTVVGQVPVTAGTTVAVSTVAAPIAPTTSVTSTISGNIGYAAGKQAPDTGTYVAASQSINANAATGIPVTVVTYRFQPVDQASGNYTLTDLPRSSLRYALYKPALPLTFANAATTPAAGRYRVEAVATGYSRVTTFGTNSTGVPIATATSDVNASAGNVTNANIIFY</sequence>
<name>A0ABW0KYM6_9BURK</name>
<evidence type="ECO:0000256" key="1">
    <source>
        <dbReference type="SAM" id="SignalP"/>
    </source>
</evidence>
<gene>
    <name evidence="3" type="ORF">ACFPN5_01740</name>
</gene>
<dbReference type="Proteomes" id="UP001596050">
    <property type="component" value="Unassembled WGS sequence"/>
</dbReference>
<comment type="caution">
    <text evidence="3">The sequence shown here is derived from an EMBL/GenBank/DDBJ whole genome shotgun (WGS) entry which is preliminary data.</text>
</comment>
<evidence type="ECO:0000259" key="2">
    <source>
        <dbReference type="Pfam" id="PF14321"/>
    </source>
</evidence>
<feature type="signal peptide" evidence="1">
    <location>
        <begin position="1"/>
        <end position="23"/>
    </location>
</feature>
<dbReference type="Pfam" id="PF14321">
    <property type="entry name" value="DUF4382"/>
    <property type="match status" value="1"/>
</dbReference>
<dbReference type="InterPro" id="IPR025491">
    <property type="entry name" value="DUF4382"/>
</dbReference>